<dbReference type="AlphaFoldDB" id="A0A8B8D8N2"/>
<dbReference type="OrthoDB" id="5987649at2759"/>
<feature type="domain" description="B box-type" evidence="9">
    <location>
        <begin position="8"/>
        <end position="53"/>
    </location>
</feature>
<evidence type="ECO:0000259" key="11">
    <source>
        <dbReference type="PROSITE" id="PS51059"/>
    </source>
</evidence>
<dbReference type="PROSITE" id="PS51059">
    <property type="entry name" value="PARP_CATALYTIC"/>
    <property type="match status" value="1"/>
</dbReference>
<dbReference type="PANTHER" id="PTHR14453">
    <property type="entry name" value="PARP/ZINC FINGER CCCH TYPE DOMAIN CONTAINING PROTEIN"/>
    <property type="match status" value="1"/>
</dbReference>
<keyword evidence="6" id="KW-0862">Zinc</keyword>
<feature type="domain" description="B box-type" evidence="9">
    <location>
        <begin position="65"/>
        <end position="102"/>
    </location>
</feature>
<dbReference type="InterPro" id="IPR012317">
    <property type="entry name" value="Poly(ADP-ribose)pol_cat_dom"/>
</dbReference>
<keyword evidence="2 7" id="KW-0328">Glycosyltransferase</keyword>
<evidence type="ECO:0000256" key="1">
    <source>
        <dbReference type="ARBA" id="ARBA00004123"/>
    </source>
</evidence>
<evidence type="ECO:0000256" key="3">
    <source>
        <dbReference type="ARBA" id="ARBA00022679"/>
    </source>
</evidence>
<keyword evidence="6" id="KW-0863">Zinc-finger</keyword>
<dbReference type="KEGG" id="cvn:111124941"/>
<accession>A0A8B8D8N2</accession>
<dbReference type="SMART" id="SM00336">
    <property type="entry name" value="BBOX"/>
    <property type="match status" value="2"/>
</dbReference>
<comment type="subcellular location">
    <subcellularLocation>
        <location evidence="1">Nucleus</location>
    </subcellularLocation>
</comment>
<dbReference type="EC" id="2.4.2.-" evidence="7"/>
<evidence type="ECO:0000313" key="12">
    <source>
        <dbReference type="Proteomes" id="UP000694844"/>
    </source>
</evidence>
<dbReference type="Gene3D" id="3.90.228.10">
    <property type="match status" value="1"/>
</dbReference>
<dbReference type="CDD" id="cd19756">
    <property type="entry name" value="Bbox2"/>
    <property type="match status" value="1"/>
</dbReference>
<evidence type="ECO:0000256" key="4">
    <source>
        <dbReference type="ARBA" id="ARBA00023027"/>
    </source>
</evidence>
<evidence type="ECO:0000256" key="7">
    <source>
        <dbReference type="RuleBase" id="RU362114"/>
    </source>
</evidence>
<dbReference type="InterPro" id="IPR004170">
    <property type="entry name" value="WWE_dom"/>
</dbReference>
<keyword evidence="3 7" id="KW-0808">Transferase</keyword>
<keyword evidence="12" id="KW-1185">Reference proteome</keyword>
<feature type="domain" description="WWE" evidence="10">
    <location>
        <begin position="649"/>
        <end position="730"/>
    </location>
</feature>
<dbReference type="GO" id="GO:0005634">
    <property type="term" value="C:nucleus"/>
    <property type="evidence" value="ECO:0007669"/>
    <property type="project" value="UniProtKB-SubCell"/>
</dbReference>
<dbReference type="GeneID" id="111124941"/>
<dbReference type="GO" id="GO:0003714">
    <property type="term" value="F:transcription corepressor activity"/>
    <property type="evidence" value="ECO:0007669"/>
    <property type="project" value="TreeGrafter"/>
</dbReference>
<evidence type="ECO:0000259" key="10">
    <source>
        <dbReference type="PROSITE" id="PS50918"/>
    </source>
</evidence>
<keyword evidence="4 7" id="KW-0520">NAD</keyword>
<dbReference type="SUPFAM" id="SSF117839">
    <property type="entry name" value="WWE domain"/>
    <property type="match status" value="2"/>
</dbReference>
<dbReference type="GO" id="GO:0010629">
    <property type="term" value="P:negative regulation of gene expression"/>
    <property type="evidence" value="ECO:0007669"/>
    <property type="project" value="TreeGrafter"/>
</dbReference>
<evidence type="ECO:0000256" key="8">
    <source>
        <dbReference type="SAM" id="Coils"/>
    </source>
</evidence>
<evidence type="ECO:0000259" key="9">
    <source>
        <dbReference type="PROSITE" id="PS50119"/>
    </source>
</evidence>
<dbReference type="PROSITE" id="PS50119">
    <property type="entry name" value="ZF_BBOX"/>
    <property type="match status" value="2"/>
</dbReference>
<dbReference type="Gene3D" id="3.30.720.50">
    <property type="match status" value="2"/>
</dbReference>
<dbReference type="PANTHER" id="PTHR14453:SF67">
    <property type="entry name" value="POLY [ADP-RIBOSE] POLYMERASE"/>
    <property type="match status" value="1"/>
</dbReference>
<dbReference type="RefSeq" id="XP_022323980.1">
    <property type="nucleotide sequence ID" value="XM_022468272.1"/>
</dbReference>
<dbReference type="InterPro" id="IPR052056">
    <property type="entry name" value="Mono-ARTD/PARP"/>
</dbReference>
<dbReference type="Pfam" id="PF00643">
    <property type="entry name" value="zf-B_box"/>
    <property type="match status" value="1"/>
</dbReference>
<gene>
    <name evidence="13" type="primary">LOC111124941</name>
</gene>
<sequence length="940" mass="108065">MDPKYSAQDVARCDLCKIAIAQSYCDFCHVNLCRSCIGEHISEEYDKHKIVPILQRKSTLNYPKCEIHQNEVCQYQCKDCNIFVCTHCLASKQHKEHEFLKLEESFSAKKKHILKDTEELTEQILPIYEEIVIDLENQISNLDGEYKKLTSEMSKQREEIHREVDNAFDQMELEIVEINVKHHSILQKHLEEIKQLQSLMQQTLKALNEIEESNEVTSIIHYSSKNEQFSKLPPKVHVSMPKFIPKQREKEQLCSLIGKLTPLSTTLEERVFTAKKPNTSAREQLDVSEVLRVVTCLNEEEISTIGENADIEYFNTQGARQKIIKPKSGKEHVDVWGKAHRSSRPIRDMSSVTLSYGKSIQPINKTNQGKGDCLESDFKTKIFKESIIKSLTSSQEMEIIRLRQNGVDVSVEKRVGQIRLHGLLEDVMIASGKVYKVIRDAEKNLQEKQAAEPLASMVEWCFLETTNSNDLTKYPPNISMQLEKAFVNQETRVSFLDAQGKKYIVDLTTFEEYPEDDTRDIVKVIRRSKLDGKEHVDVWGKAHRSSRPIRDMSSVTLSYGKSIQPINKTNQGKGDCLESDFKTKIFKESIIKSLTPSQEMEIIRLRENGVDVLVEKRVGQIQLHGLLEDVMNASDQVYKVIRHAEKNRQEEQAAELTVSMVEWCFLDNTCSNDLIKYPPDINLQLEKALRFQESRTSFLDAQGKRYIVDLTTYEEYPEDDISDIVKVIRRSKLNGSGFEQPPTWTYMEPNENISVVPLLQSSQEFKAVQDDFLQNTEASFKVVKIERIQNRKLLQRYDAKLQLLKKQNPSECTNERKLWLGTCNEVVPNINTYGFNRSYCGKNGIIFGNGVYFAINAGFSARDTYSPRDFNGQKRIYQCRVLTGEFCRGLRGMMVPPIKPQGTGANYILYDSVVDNVSNPGIFVIFNDAQAYPEYLITFQ</sequence>
<dbReference type="FunFam" id="3.90.228.10:FF:000008">
    <property type="entry name" value="Poly [ADP-ribose] polymerase"/>
    <property type="match status" value="1"/>
</dbReference>
<dbReference type="Gene3D" id="3.30.160.60">
    <property type="entry name" value="Classic Zinc Finger"/>
    <property type="match status" value="1"/>
</dbReference>
<feature type="domain" description="PARP catalytic" evidence="11">
    <location>
        <begin position="740"/>
        <end position="940"/>
    </location>
</feature>
<dbReference type="CDD" id="cd01439">
    <property type="entry name" value="TCCD_inducible_PARP_like"/>
    <property type="match status" value="1"/>
</dbReference>
<dbReference type="GO" id="GO:0003950">
    <property type="term" value="F:NAD+ poly-ADP-ribosyltransferase activity"/>
    <property type="evidence" value="ECO:0007669"/>
    <property type="project" value="UniProtKB-UniRule"/>
</dbReference>
<keyword evidence="5" id="KW-0539">Nucleus</keyword>
<evidence type="ECO:0000256" key="6">
    <source>
        <dbReference type="PROSITE-ProRule" id="PRU00024"/>
    </source>
</evidence>
<dbReference type="GO" id="GO:0005737">
    <property type="term" value="C:cytoplasm"/>
    <property type="evidence" value="ECO:0007669"/>
    <property type="project" value="TreeGrafter"/>
</dbReference>
<feature type="coiled-coil region" evidence="8">
    <location>
        <begin position="132"/>
        <end position="213"/>
    </location>
</feature>
<feature type="domain" description="WWE" evidence="10">
    <location>
        <begin position="444"/>
        <end position="527"/>
    </location>
</feature>
<name>A0A8B8D8N2_CRAVI</name>
<dbReference type="InterPro" id="IPR037197">
    <property type="entry name" value="WWE_dom_sf"/>
</dbReference>
<organism evidence="12 13">
    <name type="scientific">Crassostrea virginica</name>
    <name type="common">Eastern oyster</name>
    <dbReference type="NCBI Taxonomy" id="6565"/>
    <lineage>
        <taxon>Eukaryota</taxon>
        <taxon>Metazoa</taxon>
        <taxon>Spiralia</taxon>
        <taxon>Lophotrochozoa</taxon>
        <taxon>Mollusca</taxon>
        <taxon>Bivalvia</taxon>
        <taxon>Autobranchia</taxon>
        <taxon>Pteriomorphia</taxon>
        <taxon>Ostreida</taxon>
        <taxon>Ostreoidea</taxon>
        <taxon>Ostreidae</taxon>
        <taxon>Crassostrea</taxon>
    </lineage>
</organism>
<reference evidence="13" key="1">
    <citation type="submission" date="2025-08" db="UniProtKB">
        <authorList>
            <consortium name="RefSeq"/>
        </authorList>
    </citation>
    <scope>IDENTIFICATION</scope>
    <source>
        <tissue evidence="13">Whole sample</tissue>
    </source>
</reference>
<keyword evidence="6" id="KW-0479">Metal-binding</keyword>
<evidence type="ECO:0000256" key="5">
    <source>
        <dbReference type="ARBA" id="ARBA00023242"/>
    </source>
</evidence>
<dbReference type="PROSITE" id="PS50918">
    <property type="entry name" value="WWE"/>
    <property type="match status" value="2"/>
</dbReference>
<evidence type="ECO:0000313" key="13">
    <source>
        <dbReference type="RefSeq" id="XP_022323980.1"/>
    </source>
</evidence>
<dbReference type="SUPFAM" id="SSF57845">
    <property type="entry name" value="B-box zinc-binding domain"/>
    <property type="match status" value="1"/>
</dbReference>
<protein>
    <recommendedName>
        <fullName evidence="7">Poly [ADP-ribose] polymerase</fullName>
        <shortName evidence="7">PARP</shortName>
        <ecNumber evidence="7">2.4.2.-</ecNumber>
    </recommendedName>
</protein>
<dbReference type="GO" id="GO:0008270">
    <property type="term" value="F:zinc ion binding"/>
    <property type="evidence" value="ECO:0007669"/>
    <property type="project" value="UniProtKB-KW"/>
</dbReference>
<dbReference type="InterPro" id="IPR000315">
    <property type="entry name" value="Znf_B-box"/>
</dbReference>
<dbReference type="SUPFAM" id="SSF56399">
    <property type="entry name" value="ADP-ribosylation"/>
    <property type="match status" value="1"/>
</dbReference>
<dbReference type="Pfam" id="PF02825">
    <property type="entry name" value="WWE"/>
    <property type="match status" value="1"/>
</dbReference>
<proteinExistence type="predicted"/>
<evidence type="ECO:0000256" key="2">
    <source>
        <dbReference type="ARBA" id="ARBA00022676"/>
    </source>
</evidence>
<keyword evidence="8" id="KW-0175">Coiled coil</keyword>
<dbReference type="Pfam" id="PF00644">
    <property type="entry name" value="PARP"/>
    <property type="match status" value="1"/>
</dbReference>
<dbReference type="Proteomes" id="UP000694844">
    <property type="component" value="Chromosome 3"/>
</dbReference>